<gene>
    <name evidence="2" type="ORF">ATL31_0546</name>
</gene>
<organism evidence="2 3">
    <name type="scientific">Phycicoccus duodecadis</name>
    <dbReference type="NCBI Taxonomy" id="173053"/>
    <lineage>
        <taxon>Bacteria</taxon>
        <taxon>Bacillati</taxon>
        <taxon>Actinomycetota</taxon>
        <taxon>Actinomycetes</taxon>
        <taxon>Micrococcales</taxon>
        <taxon>Intrasporangiaceae</taxon>
        <taxon>Phycicoccus</taxon>
    </lineage>
</organism>
<accession>A0A2N3YFY1</accession>
<evidence type="ECO:0000313" key="2">
    <source>
        <dbReference type="EMBL" id="PKW25746.1"/>
    </source>
</evidence>
<proteinExistence type="predicted"/>
<keyword evidence="3" id="KW-1185">Reference proteome</keyword>
<feature type="region of interest" description="Disordered" evidence="1">
    <location>
        <begin position="53"/>
        <end position="73"/>
    </location>
</feature>
<feature type="compositionally biased region" description="Basic and acidic residues" evidence="1">
    <location>
        <begin position="58"/>
        <end position="67"/>
    </location>
</feature>
<evidence type="ECO:0000256" key="1">
    <source>
        <dbReference type="SAM" id="MobiDB-lite"/>
    </source>
</evidence>
<reference evidence="2 3" key="1">
    <citation type="submission" date="2017-12" db="EMBL/GenBank/DDBJ databases">
        <title>Sequencing the genomes of 1000 Actinobacteria strains.</title>
        <authorList>
            <person name="Klenk H.-P."/>
        </authorList>
    </citation>
    <scope>NUCLEOTIDE SEQUENCE [LARGE SCALE GENOMIC DNA]</scope>
    <source>
        <strain evidence="2 3">DSM 12806</strain>
    </source>
</reference>
<comment type="caution">
    <text evidence="2">The sequence shown here is derived from an EMBL/GenBank/DDBJ whole genome shotgun (WGS) entry which is preliminary data.</text>
</comment>
<protein>
    <submittedName>
        <fullName evidence="2">Uncharacterized protein</fullName>
    </submittedName>
</protein>
<evidence type="ECO:0000313" key="3">
    <source>
        <dbReference type="Proteomes" id="UP000233781"/>
    </source>
</evidence>
<dbReference type="AlphaFoldDB" id="A0A2N3YFY1"/>
<sequence length="73" mass="8204">MKSRFLFRSRRPDWSTPSRKMPCMKAYISTGGNNEIGWVNRIPATIHTVVAAQNTPLKDTESREMKGSGRGGH</sequence>
<dbReference type="Proteomes" id="UP000233781">
    <property type="component" value="Unassembled WGS sequence"/>
</dbReference>
<name>A0A2N3YFY1_9MICO</name>
<dbReference type="EMBL" id="PJNE01000001">
    <property type="protein sequence ID" value="PKW25746.1"/>
    <property type="molecule type" value="Genomic_DNA"/>
</dbReference>